<dbReference type="Proteomes" id="UP000054166">
    <property type="component" value="Unassembled WGS sequence"/>
</dbReference>
<organism evidence="1 2">
    <name type="scientific">Piloderma croceum (strain F 1598)</name>
    <dbReference type="NCBI Taxonomy" id="765440"/>
    <lineage>
        <taxon>Eukaryota</taxon>
        <taxon>Fungi</taxon>
        <taxon>Dikarya</taxon>
        <taxon>Basidiomycota</taxon>
        <taxon>Agaricomycotina</taxon>
        <taxon>Agaricomycetes</taxon>
        <taxon>Agaricomycetidae</taxon>
        <taxon>Atheliales</taxon>
        <taxon>Atheliaceae</taxon>
        <taxon>Piloderma</taxon>
    </lineage>
</organism>
<keyword evidence="2" id="KW-1185">Reference proteome</keyword>
<evidence type="ECO:0000313" key="1">
    <source>
        <dbReference type="EMBL" id="KIM83090.1"/>
    </source>
</evidence>
<evidence type="ECO:0000313" key="2">
    <source>
        <dbReference type="Proteomes" id="UP000054166"/>
    </source>
</evidence>
<dbReference type="AlphaFoldDB" id="A0A0C3FF66"/>
<proteinExistence type="predicted"/>
<reference evidence="2" key="2">
    <citation type="submission" date="2015-01" db="EMBL/GenBank/DDBJ databases">
        <title>Evolutionary Origins and Diversification of the Mycorrhizal Mutualists.</title>
        <authorList>
            <consortium name="DOE Joint Genome Institute"/>
            <consortium name="Mycorrhizal Genomics Consortium"/>
            <person name="Kohler A."/>
            <person name="Kuo A."/>
            <person name="Nagy L.G."/>
            <person name="Floudas D."/>
            <person name="Copeland A."/>
            <person name="Barry K.W."/>
            <person name="Cichocki N."/>
            <person name="Veneault-Fourrey C."/>
            <person name="LaButti K."/>
            <person name="Lindquist E.A."/>
            <person name="Lipzen A."/>
            <person name="Lundell T."/>
            <person name="Morin E."/>
            <person name="Murat C."/>
            <person name="Riley R."/>
            <person name="Ohm R."/>
            <person name="Sun H."/>
            <person name="Tunlid A."/>
            <person name="Henrissat B."/>
            <person name="Grigoriev I.V."/>
            <person name="Hibbett D.S."/>
            <person name="Martin F."/>
        </authorList>
    </citation>
    <scope>NUCLEOTIDE SEQUENCE [LARGE SCALE GENOMIC DNA]</scope>
    <source>
        <strain evidence="2">F 1598</strain>
    </source>
</reference>
<dbReference type="HOGENOM" id="CLU_006344_12_5_1"/>
<accession>A0A0C3FF66</accession>
<reference evidence="1 2" key="1">
    <citation type="submission" date="2014-04" db="EMBL/GenBank/DDBJ databases">
        <authorList>
            <consortium name="DOE Joint Genome Institute"/>
            <person name="Kuo A."/>
            <person name="Tarkka M."/>
            <person name="Buscot F."/>
            <person name="Kohler A."/>
            <person name="Nagy L.G."/>
            <person name="Floudas D."/>
            <person name="Copeland A."/>
            <person name="Barry K.W."/>
            <person name="Cichocki N."/>
            <person name="Veneault-Fourrey C."/>
            <person name="LaButti K."/>
            <person name="Lindquist E.A."/>
            <person name="Lipzen A."/>
            <person name="Lundell T."/>
            <person name="Morin E."/>
            <person name="Murat C."/>
            <person name="Sun H."/>
            <person name="Tunlid A."/>
            <person name="Henrissat B."/>
            <person name="Grigoriev I.V."/>
            <person name="Hibbett D.S."/>
            <person name="Martin F."/>
            <person name="Nordberg H.P."/>
            <person name="Cantor M.N."/>
            <person name="Hua S.X."/>
        </authorList>
    </citation>
    <scope>NUCLEOTIDE SEQUENCE [LARGE SCALE GENOMIC DNA]</scope>
    <source>
        <strain evidence="1 2">F 1598</strain>
    </source>
</reference>
<name>A0A0C3FF66_PILCF</name>
<feature type="non-terminal residue" evidence="1">
    <location>
        <position position="1"/>
    </location>
</feature>
<dbReference type="OrthoDB" id="3232941at2759"/>
<dbReference type="EMBL" id="KN832992">
    <property type="protein sequence ID" value="KIM83090.1"/>
    <property type="molecule type" value="Genomic_DNA"/>
</dbReference>
<gene>
    <name evidence="1" type="ORF">PILCRDRAFT_32695</name>
</gene>
<protein>
    <submittedName>
        <fullName evidence="1">Uncharacterized protein</fullName>
    </submittedName>
</protein>
<sequence length="83" mass="9227">EHQDIQKIIVLVIAGVVPDNVLWAVQALVKFIFQAQGLLIFDDHLHSIEQALLKFHHYKSSVILAGGQQGENGIIPHSQIPKL</sequence>
<feature type="non-terminal residue" evidence="1">
    <location>
        <position position="83"/>
    </location>
</feature>
<dbReference type="InParanoid" id="A0A0C3FF66"/>